<dbReference type="Pfam" id="PF08263">
    <property type="entry name" value="LRRNT_2"/>
    <property type="match status" value="1"/>
</dbReference>
<dbReference type="AlphaFoldDB" id="A0A843VC88"/>
<dbReference type="FunFam" id="3.80.10.10:FF:000400">
    <property type="entry name" value="Nuclear pore complex protein NUP107"/>
    <property type="match status" value="1"/>
</dbReference>
<dbReference type="InterPro" id="IPR001611">
    <property type="entry name" value="Leu-rich_rpt"/>
</dbReference>
<comment type="similarity">
    <text evidence="7">Belongs to the polygalacturonase-inhibiting protein family.</text>
</comment>
<keyword evidence="5" id="KW-0677">Repeat</keyword>
<evidence type="ECO:0000256" key="5">
    <source>
        <dbReference type="ARBA" id="ARBA00022737"/>
    </source>
</evidence>
<dbReference type="Proteomes" id="UP000652761">
    <property type="component" value="Unassembled WGS sequence"/>
</dbReference>
<name>A0A843VC88_COLES</name>
<feature type="domain" description="Leucine-rich repeat-containing N-terminal plant-type" evidence="9">
    <location>
        <begin position="34"/>
        <end position="72"/>
    </location>
</feature>
<evidence type="ECO:0000256" key="1">
    <source>
        <dbReference type="ARBA" id="ARBA00004196"/>
    </source>
</evidence>
<dbReference type="EMBL" id="NMUH01001326">
    <property type="protein sequence ID" value="MQL91320.1"/>
    <property type="molecule type" value="Genomic_DNA"/>
</dbReference>
<comment type="caution">
    <text evidence="10">The sequence shown here is derived from an EMBL/GenBank/DDBJ whole genome shotgun (WGS) entry which is preliminary data.</text>
</comment>
<evidence type="ECO:0000259" key="9">
    <source>
        <dbReference type="Pfam" id="PF08263"/>
    </source>
</evidence>
<gene>
    <name evidence="10" type="ORF">Taro_023928</name>
</gene>
<evidence type="ECO:0000313" key="11">
    <source>
        <dbReference type="Proteomes" id="UP000652761"/>
    </source>
</evidence>
<evidence type="ECO:0000256" key="7">
    <source>
        <dbReference type="ARBA" id="ARBA00038043"/>
    </source>
</evidence>
<keyword evidence="11" id="KW-1185">Reference proteome</keyword>
<accession>A0A843VC88</accession>
<evidence type="ECO:0000313" key="10">
    <source>
        <dbReference type="EMBL" id="MQL91320.1"/>
    </source>
</evidence>
<dbReference type="InterPro" id="IPR032675">
    <property type="entry name" value="LRR_dom_sf"/>
</dbReference>
<evidence type="ECO:0000256" key="2">
    <source>
        <dbReference type="ARBA" id="ARBA00004370"/>
    </source>
</evidence>
<dbReference type="InterPro" id="IPR013210">
    <property type="entry name" value="LRR_N_plant-typ"/>
</dbReference>
<feature type="chain" id="PRO_5032967127" description="Leucine-rich repeat-containing N-terminal plant-type domain-containing protein" evidence="8">
    <location>
        <begin position="29"/>
        <end position="342"/>
    </location>
</feature>
<dbReference type="InterPro" id="IPR051848">
    <property type="entry name" value="PGIP"/>
</dbReference>
<proteinExistence type="inferred from homology"/>
<evidence type="ECO:0000256" key="8">
    <source>
        <dbReference type="SAM" id="SignalP"/>
    </source>
</evidence>
<dbReference type="GO" id="GO:0016020">
    <property type="term" value="C:membrane"/>
    <property type="evidence" value="ECO:0007669"/>
    <property type="project" value="UniProtKB-SubCell"/>
</dbReference>
<evidence type="ECO:0000256" key="6">
    <source>
        <dbReference type="ARBA" id="ARBA00023136"/>
    </source>
</evidence>
<dbReference type="PANTHER" id="PTHR48059:SF4">
    <property type="entry name" value="POLYGALACTURONASE INHIBITOR 1-RELATED"/>
    <property type="match status" value="1"/>
</dbReference>
<keyword evidence="3" id="KW-0433">Leucine-rich repeat</keyword>
<protein>
    <recommendedName>
        <fullName evidence="9">Leucine-rich repeat-containing N-terminal plant-type domain-containing protein</fullName>
    </recommendedName>
</protein>
<feature type="signal peptide" evidence="8">
    <location>
        <begin position="1"/>
        <end position="28"/>
    </location>
</feature>
<dbReference type="PANTHER" id="PTHR48059">
    <property type="entry name" value="POLYGALACTURONASE INHIBITOR 1"/>
    <property type="match status" value="1"/>
</dbReference>
<keyword evidence="4 8" id="KW-0732">Signal</keyword>
<dbReference type="Pfam" id="PF13855">
    <property type="entry name" value="LRR_8"/>
    <property type="match status" value="1"/>
</dbReference>
<evidence type="ECO:0000256" key="4">
    <source>
        <dbReference type="ARBA" id="ARBA00022729"/>
    </source>
</evidence>
<sequence>MAPILLIRLVLQLLPLLLLLSYLPTALSAARCNSADKRALLRFKKALGNPYTIITWTADTDCCSQWLAMECDPDTGRVTSIHISYSEAAGPLPAAVGDLPYLTTLILRKSPNVTGTFPPALTKLTNLKMLWMDWNSLSGPLPDFLGRMAKLEYINLSFNKITGSIPPSLGKLPKLQAIFLDRNRLTGTIPESIGLLHHPDGLYIRLSHNNLTGPVPQSFKGSNISQIDLSRNQLTGDPSVLFQTGGWTSSILVFIDLSRNQLEFDLSKSQFSSNLGRLELNHNRVYGKIPTQLAKLDGLHSFNVSYNRLCGEIPQGGVFDSLTEYEFFHNRCLCGKPLAPCK</sequence>
<organism evidence="10 11">
    <name type="scientific">Colocasia esculenta</name>
    <name type="common">Wild taro</name>
    <name type="synonym">Arum esculentum</name>
    <dbReference type="NCBI Taxonomy" id="4460"/>
    <lineage>
        <taxon>Eukaryota</taxon>
        <taxon>Viridiplantae</taxon>
        <taxon>Streptophyta</taxon>
        <taxon>Embryophyta</taxon>
        <taxon>Tracheophyta</taxon>
        <taxon>Spermatophyta</taxon>
        <taxon>Magnoliopsida</taxon>
        <taxon>Liliopsida</taxon>
        <taxon>Araceae</taxon>
        <taxon>Aroideae</taxon>
        <taxon>Colocasieae</taxon>
        <taxon>Colocasia</taxon>
    </lineage>
</organism>
<dbReference type="OrthoDB" id="676979at2759"/>
<dbReference type="Pfam" id="PF00560">
    <property type="entry name" value="LRR_1"/>
    <property type="match status" value="1"/>
</dbReference>
<comment type="subcellular location">
    <subcellularLocation>
        <location evidence="1">Cell envelope</location>
    </subcellularLocation>
    <subcellularLocation>
        <location evidence="2">Membrane</location>
    </subcellularLocation>
</comment>
<dbReference type="Gene3D" id="3.80.10.10">
    <property type="entry name" value="Ribonuclease Inhibitor"/>
    <property type="match status" value="1"/>
</dbReference>
<reference evidence="10" key="1">
    <citation type="submission" date="2017-07" db="EMBL/GenBank/DDBJ databases">
        <title>Taro Niue Genome Assembly and Annotation.</title>
        <authorList>
            <person name="Atibalentja N."/>
            <person name="Keating K."/>
            <person name="Fields C.J."/>
        </authorList>
    </citation>
    <scope>NUCLEOTIDE SEQUENCE</scope>
    <source>
        <strain evidence="10">Niue_2</strain>
        <tissue evidence="10">Leaf</tissue>
    </source>
</reference>
<keyword evidence="6" id="KW-0472">Membrane</keyword>
<evidence type="ECO:0000256" key="3">
    <source>
        <dbReference type="ARBA" id="ARBA00022614"/>
    </source>
</evidence>
<dbReference type="SUPFAM" id="SSF52058">
    <property type="entry name" value="L domain-like"/>
    <property type="match status" value="1"/>
</dbReference>